<proteinExistence type="inferred from homology"/>
<evidence type="ECO:0000313" key="8">
    <source>
        <dbReference type="Proteomes" id="UP000236884"/>
    </source>
</evidence>
<dbReference type="GO" id="GO:0090729">
    <property type="term" value="F:toxin activity"/>
    <property type="evidence" value="ECO:0007669"/>
    <property type="project" value="UniProtKB-KW"/>
</dbReference>
<keyword evidence="2 5" id="KW-0540">Nuclease</keyword>
<keyword evidence="3 5" id="KW-0479">Metal-binding</keyword>
<dbReference type="EC" id="3.1.-.-" evidence="5"/>
<dbReference type="RefSeq" id="WP_096355841.1">
    <property type="nucleotide sequence ID" value="NZ_AP014946.1"/>
</dbReference>
<dbReference type="InterPro" id="IPR002716">
    <property type="entry name" value="PIN_dom"/>
</dbReference>
<dbReference type="Pfam" id="PF01850">
    <property type="entry name" value="PIN"/>
    <property type="match status" value="1"/>
</dbReference>
<evidence type="ECO:0000256" key="5">
    <source>
        <dbReference type="HAMAP-Rule" id="MF_00265"/>
    </source>
</evidence>
<keyword evidence="1 5" id="KW-1277">Toxin-antitoxin system</keyword>
<evidence type="ECO:0000256" key="4">
    <source>
        <dbReference type="ARBA" id="ARBA00022801"/>
    </source>
</evidence>
<dbReference type="SUPFAM" id="SSF88723">
    <property type="entry name" value="PIN domain-like"/>
    <property type="match status" value="1"/>
</dbReference>
<dbReference type="KEGG" id="vgo:GJW-30_1_02533"/>
<keyword evidence="8" id="KW-1185">Reference proteome</keyword>
<dbReference type="InterPro" id="IPR029060">
    <property type="entry name" value="PIN-like_dom_sf"/>
</dbReference>
<dbReference type="Proteomes" id="UP000236884">
    <property type="component" value="Chromosome"/>
</dbReference>
<evidence type="ECO:0000259" key="6">
    <source>
        <dbReference type="Pfam" id="PF01850"/>
    </source>
</evidence>
<evidence type="ECO:0000313" key="7">
    <source>
        <dbReference type="EMBL" id="BAT59998.1"/>
    </source>
</evidence>
<dbReference type="Gene3D" id="3.40.50.1010">
    <property type="entry name" value="5'-nuclease"/>
    <property type="match status" value="1"/>
</dbReference>
<reference evidence="7 8" key="1">
    <citation type="submission" date="2015-08" db="EMBL/GenBank/DDBJ databases">
        <title>Investigation of the bacterial diversity of lava forest soil.</title>
        <authorList>
            <person name="Lee J.S."/>
        </authorList>
    </citation>
    <scope>NUCLEOTIDE SEQUENCE [LARGE SCALE GENOMIC DNA]</scope>
    <source>
        <strain evidence="7 8">GJW-30</strain>
    </source>
</reference>
<dbReference type="CDD" id="cd09871">
    <property type="entry name" value="PIN_MtVapC28-VapC30-like"/>
    <property type="match status" value="1"/>
</dbReference>
<dbReference type="GO" id="GO:0000287">
    <property type="term" value="F:magnesium ion binding"/>
    <property type="evidence" value="ECO:0007669"/>
    <property type="project" value="UniProtKB-UniRule"/>
</dbReference>
<feature type="binding site" evidence="5">
    <location>
        <position position="4"/>
    </location>
    <ligand>
        <name>Mg(2+)</name>
        <dbReference type="ChEBI" id="CHEBI:18420"/>
    </ligand>
</feature>
<dbReference type="GO" id="GO:0004540">
    <property type="term" value="F:RNA nuclease activity"/>
    <property type="evidence" value="ECO:0007669"/>
    <property type="project" value="InterPro"/>
</dbReference>
<dbReference type="OrthoDB" id="32625at2"/>
<protein>
    <recommendedName>
        <fullName evidence="5">Ribonuclease VapC</fullName>
        <shortName evidence="5">RNase VapC</shortName>
        <ecNumber evidence="5">3.1.-.-</ecNumber>
    </recommendedName>
    <alternativeName>
        <fullName evidence="5">Toxin VapC</fullName>
    </alternativeName>
</protein>
<name>A0A0S3PVV5_9BRAD</name>
<dbReference type="EMBL" id="AP014946">
    <property type="protein sequence ID" value="BAT59998.1"/>
    <property type="molecule type" value="Genomic_DNA"/>
</dbReference>
<organism evidence="7 8">
    <name type="scientific">Variibacter gotjawalensis</name>
    <dbReference type="NCBI Taxonomy" id="1333996"/>
    <lineage>
        <taxon>Bacteria</taxon>
        <taxon>Pseudomonadati</taxon>
        <taxon>Pseudomonadota</taxon>
        <taxon>Alphaproteobacteria</taxon>
        <taxon>Hyphomicrobiales</taxon>
        <taxon>Nitrobacteraceae</taxon>
        <taxon>Variibacter</taxon>
    </lineage>
</organism>
<accession>A0A0S3PVV5</accession>
<comment type="similarity">
    <text evidence="5">Belongs to the PINc/VapC protein family.</text>
</comment>
<keyword evidence="5" id="KW-0800">Toxin</keyword>
<evidence type="ECO:0000256" key="2">
    <source>
        <dbReference type="ARBA" id="ARBA00022722"/>
    </source>
</evidence>
<dbReference type="HAMAP" id="MF_00265">
    <property type="entry name" value="VapC_Nob1"/>
    <property type="match status" value="1"/>
</dbReference>
<dbReference type="InterPro" id="IPR022907">
    <property type="entry name" value="VapC_family"/>
</dbReference>
<dbReference type="AlphaFoldDB" id="A0A0S3PVV5"/>
<keyword evidence="4 5" id="KW-0378">Hydrolase</keyword>
<comment type="cofactor">
    <cofactor evidence="5">
        <name>Mg(2+)</name>
        <dbReference type="ChEBI" id="CHEBI:18420"/>
    </cofactor>
</comment>
<keyword evidence="5" id="KW-0460">Magnesium</keyword>
<dbReference type="GO" id="GO:0016787">
    <property type="term" value="F:hydrolase activity"/>
    <property type="evidence" value="ECO:0007669"/>
    <property type="project" value="UniProtKB-KW"/>
</dbReference>
<sequence>MFIDASALVAVLLDEPDADALIDRFDEFQGQLRFSALTRYEAAISLARAKTLETNRKPAAEMIETALKRVDGLLAELGAEEVPIAGSIGTLAVEAAARYGKAVAHAADLNFGDCFSYACAKSLGTRLIYKGNDFALTDLA</sequence>
<feature type="binding site" evidence="5">
    <location>
        <position position="113"/>
    </location>
    <ligand>
        <name>Mg(2+)</name>
        <dbReference type="ChEBI" id="CHEBI:18420"/>
    </ligand>
</feature>
<evidence type="ECO:0000256" key="1">
    <source>
        <dbReference type="ARBA" id="ARBA00022649"/>
    </source>
</evidence>
<feature type="domain" description="PIN" evidence="6">
    <location>
        <begin position="1"/>
        <end position="136"/>
    </location>
</feature>
<comment type="function">
    <text evidence="5">Toxic component of a toxin-antitoxin (TA) system. An RNase.</text>
</comment>
<evidence type="ECO:0000256" key="3">
    <source>
        <dbReference type="ARBA" id="ARBA00022723"/>
    </source>
</evidence>
<gene>
    <name evidence="5" type="primary">vapC</name>
    <name evidence="7" type="ORF">GJW-30_1_02533</name>
</gene>